<dbReference type="InterPro" id="IPR029016">
    <property type="entry name" value="GAF-like_dom_sf"/>
</dbReference>
<dbReference type="SUPFAM" id="SSF46785">
    <property type="entry name" value="Winged helix' DNA-binding domain"/>
    <property type="match status" value="1"/>
</dbReference>
<dbReference type="InterPro" id="IPR014757">
    <property type="entry name" value="Tscrpt_reg_IclR_C"/>
</dbReference>
<sequence length="275" mass="29607">MTTTKLATRKSPIKVELPANSGARALVPALDRAMQILALLEAAPRRPFTVVEITQQLGIPKSSVFNICGAMVEGQLLRRSREGFQLGRKLVQLGSAYVSSVNIVGEFYDACRSVPPELGAVIQLAVIDDKFDTVYLALQDCNSGLRLGLGGGIGRRVPANCTACGKALLATLPETQLEQWLASVGQLPKLTPRSVISKAKLQQEIAEVRNQGIAHDEEGTIIGLCCVAAALPTPHVDGGFVAVSISAQRELLTTKRKLEIRQTLTHICEALRHRI</sequence>
<dbReference type="InterPro" id="IPR005471">
    <property type="entry name" value="Tscrpt_reg_IclR_N"/>
</dbReference>
<evidence type="ECO:0000256" key="2">
    <source>
        <dbReference type="ARBA" id="ARBA00023125"/>
    </source>
</evidence>
<comment type="caution">
    <text evidence="8">The sequence shown here is derived from an EMBL/GenBank/DDBJ whole genome shotgun (WGS) entry which is preliminary data.</text>
</comment>
<evidence type="ECO:0000313" key="8">
    <source>
        <dbReference type="EMBL" id="MFK2901329.1"/>
    </source>
</evidence>
<dbReference type="Gene3D" id="1.10.10.10">
    <property type="entry name" value="Winged helix-like DNA-binding domain superfamily/Winged helix DNA-binding domain"/>
    <property type="match status" value="1"/>
</dbReference>
<dbReference type="SUPFAM" id="SSF55781">
    <property type="entry name" value="GAF domain-like"/>
    <property type="match status" value="1"/>
</dbReference>
<feature type="domain" description="HTH iclR-type" evidence="6">
    <location>
        <begin position="27"/>
        <end position="88"/>
    </location>
</feature>
<feature type="domain" description="IclR-ED" evidence="7">
    <location>
        <begin position="89"/>
        <end position="275"/>
    </location>
</feature>
<protein>
    <recommendedName>
        <fullName evidence="4">HTH-type transcriptional repressor AllR</fullName>
    </recommendedName>
    <alternativeName>
        <fullName evidence="5">Negative regulator of allantoin and glyoxylate utilization operons</fullName>
    </alternativeName>
</protein>
<dbReference type="PROSITE" id="PS51077">
    <property type="entry name" value="HTH_ICLR"/>
    <property type="match status" value="1"/>
</dbReference>
<evidence type="ECO:0000256" key="5">
    <source>
        <dbReference type="ARBA" id="ARBA00042627"/>
    </source>
</evidence>
<evidence type="ECO:0000259" key="7">
    <source>
        <dbReference type="PROSITE" id="PS51078"/>
    </source>
</evidence>
<dbReference type="InterPro" id="IPR050707">
    <property type="entry name" value="HTH_MetabolicPath_Reg"/>
</dbReference>
<dbReference type="InterPro" id="IPR036388">
    <property type="entry name" value="WH-like_DNA-bd_sf"/>
</dbReference>
<evidence type="ECO:0000256" key="3">
    <source>
        <dbReference type="ARBA" id="ARBA00023163"/>
    </source>
</evidence>
<reference evidence="8 9" key="1">
    <citation type="submission" date="2020-10" db="EMBL/GenBank/DDBJ databases">
        <title>Phylogeny of dyella-like bacteria.</title>
        <authorList>
            <person name="Fu J."/>
        </authorList>
    </citation>
    <scope>NUCLEOTIDE SEQUENCE [LARGE SCALE GENOMIC DNA]</scope>
    <source>
        <strain evidence="8 9">JP1</strain>
    </source>
</reference>
<evidence type="ECO:0000259" key="6">
    <source>
        <dbReference type="PROSITE" id="PS51077"/>
    </source>
</evidence>
<dbReference type="SMART" id="SM00346">
    <property type="entry name" value="HTH_ICLR"/>
    <property type="match status" value="1"/>
</dbReference>
<dbReference type="RefSeq" id="WP_404548043.1">
    <property type="nucleotide sequence ID" value="NZ_JADIKJ010000015.1"/>
</dbReference>
<proteinExistence type="predicted"/>
<dbReference type="PANTHER" id="PTHR30136">
    <property type="entry name" value="HELIX-TURN-HELIX TRANSCRIPTIONAL REGULATOR, ICLR FAMILY"/>
    <property type="match status" value="1"/>
</dbReference>
<dbReference type="Proteomes" id="UP001620461">
    <property type="component" value="Unassembled WGS sequence"/>
</dbReference>
<evidence type="ECO:0000256" key="1">
    <source>
        <dbReference type="ARBA" id="ARBA00023015"/>
    </source>
</evidence>
<dbReference type="InterPro" id="IPR036390">
    <property type="entry name" value="WH_DNA-bd_sf"/>
</dbReference>
<keyword evidence="9" id="KW-1185">Reference proteome</keyword>
<keyword evidence="1" id="KW-0805">Transcription regulation</keyword>
<dbReference type="Gene3D" id="3.30.450.40">
    <property type="match status" value="1"/>
</dbReference>
<keyword evidence="3" id="KW-0804">Transcription</keyword>
<name>A0ABW8JLI5_9GAMM</name>
<dbReference type="EMBL" id="JADIKJ010000015">
    <property type="protein sequence ID" value="MFK2901329.1"/>
    <property type="molecule type" value="Genomic_DNA"/>
</dbReference>
<accession>A0ABW8JLI5</accession>
<evidence type="ECO:0000313" key="9">
    <source>
        <dbReference type="Proteomes" id="UP001620461"/>
    </source>
</evidence>
<evidence type="ECO:0000256" key="4">
    <source>
        <dbReference type="ARBA" id="ARBA00040379"/>
    </source>
</evidence>
<dbReference type="PROSITE" id="PS51078">
    <property type="entry name" value="ICLR_ED"/>
    <property type="match status" value="1"/>
</dbReference>
<keyword evidence="2" id="KW-0238">DNA-binding</keyword>
<gene>
    <name evidence="8" type="ORF">ISP15_13380</name>
</gene>
<dbReference type="Pfam" id="PF09339">
    <property type="entry name" value="HTH_IclR"/>
    <property type="match status" value="1"/>
</dbReference>
<dbReference type="PANTHER" id="PTHR30136:SF24">
    <property type="entry name" value="HTH-TYPE TRANSCRIPTIONAL REPRESSOR ALLR"/>
    <property type="match status" value="1"/>
</dbReference>
<dbReference type="Pfam" id="PF01614">
    <property type="entry name" value="IclR_C"/>
    <property type="match status" value="1"/>
</dbReference>
<organism evidence="8 9">
    <name type="scientific">Dyella jejuensis</name>
    <dbReference type="NCBI Taxonomy" id="1432009"/>
    <lineage>
        <taxon>Bacteria</taxon>
        <taxon>Pseudomonadati</taxon>
        <taxon>Pseudomonadota</taxon>
        <taxon>Gammaproteobacteria</taxon>
        <taxon>Lysobacterales</taxon>
        <taxon>Rhodanobacteraceae</taxon>
        <taxon>Dyella</taxon>
    </lineage>
</organism>